<comment type="caution">
    <text evidence="1">The sequence shown here is derived from an EMBL/GenBank/DDBJ whole genome shotgun (WGS) entry which is preliminary data.</text>
</comment>
<organism evidence="1 2">
    <name type="scientific">Symplocastrum torsivum CPER-KK1</name>
    <dbReference type="NCBI Taxonomy" id="450513"/>
    <lineage>
        <taxon>Bacteria</taxon>
        <taxon>Bacillati</taxon>
        <taxon>Cyanobacteriota</taxon>
        <taxon>Cyanophyceae</taxon>
        <taxon>Oscillatoriophycideae</taxon>
        <taxon>Oscillatoriales</taxon>
        <taxon>Microcoleaceae</taxon>
        <taxon>Symplocastrum</taxon>
    </lineage>
</organism>
<evidence type="ECO:0000313" key="2">
    <source>
        <dbReference type="Proteomes" id="UP000753908"/>
    </source>
</evidence>
<reference evidence="1" key="1">
    <citation type="submission" date="2021-05" db="EMBL/GenBank/DDBJ databases">
        <authorList>
            <person name="Pietrasiak N."/>
            <person name="Ward R."/>
            <person name="Stajich J.E."/>
            <person name="Kurbessoian T."/>
        </authorList>
    </citation>
    <scope>NUCLEOTIDE SEQUENCE</scope>
    <source>
        <strain evidence="1">CPER-KK1</strain>
    </source>
</reference>
<reference evidence="1" key="2">
    <citation type="journal article" date="2022" name="Microbiol. Resour. Announc.">
        <title>Metagenome Sequencing to Explore Phylogenomics of Terrestrial Cyanobacteria.</title>
        <authorList>
            <person name="Ward R.D."/>
            <person name="Stajich J.E."/>
            <person name="Johansen J.R."/>
            <person name="Huntemann M."/>
            <person name="Clum A."/>
            <person name="Foster B."/>
            <person name="Foster B."/>
            <person name="Roux S."/>
            <person name="Palaniappan K."/>
            <person name="Varghese N."/>
            <person name="Mukherjee S."/>
            <person name="Reddy T.B.K."/>
            <person name="Daum C."/>
            <person name="Copeland A."/>
            <person name="Chen I.A."/>
            <person name="Ivanova N.N."/>
            <person name="Kyrpides N.C."/>
            <person name="Shapiro N."/>
            <person name="Eloe-Fadrosh E.A."/>
            <person name="Pietrasiak N."/>
        </authorList>
    </citation>
    <scope>NUCLEOTIDE SEQUENCE</scope>
    <source>
        <strain evidence="1">CPER-KK1</strain>
    </source>
</reference>
<dbReference type="AlphaFoldDB" id="A0A951UDS2"/>
<gene>
    <name evidence="1" type="ORF">KME25_33175</name>
</gene>
<evidence type="ECO:0000313" key="1">
    <source>
        <dbReference type="EMBL" id="MBW4549222.1"/>
    </source>
</evidence>
<dbReference type="Proteomes" id="UP000753908">
    <property type="component" value="Unassembled WGS sequence"/>
</dbReference>
<dbReference type="EMBL" id="JAHHIF010000087">
    <property type="protein sequence ID" value="MBW4549222.1"/>
    <property type="molecule type" value="Genomic_DNA"/>
</dbReference>
<protein>
    <submittedName>
        <fullName evidence="1">Uncharacterized protein</fullName>
    </submittedName>
</protein>
<proteinExistence type="predicted"/>
<sequence>MNSESCGDFSLSRDTLLSRTHVKLLNQEIKNESRQQLQQQITAWETLLEKLGRLNTQ</sequence>
<name>A0A951UDS2_9CYAN</name>
<accession>A0A951UDS2</accession>